<dbReference type="PROSITE" id="PS00086">
    <property type="entry name" value="CYTOCHROME_P450"/>
    <property type="match status" value="1"/>
</dbReference>
<organism evidence="4 5">
    <name type="scientific">Streptomyces lasiicapitis</name>
    <dbReference type="NCBI Taxonomy" id="1923961"/>
    <lineage>
        <taxon>Bacteria</taxon>
        <taxon>Bacillati</taxon>
        <taxon>Actinomycetota</taxon>
        <taxon>Actinomycetes</taxon>
        <taxon>Kitasatosporales</taxon>
        <taxon>Streptomycetaceae</taxon>
        <taxon>Streptomyces</taxon>
    </lineage>
</organism>
<dbReference type="Pfam" id="PF00067">
    <property type="entry name" value="p450"/>
    <property type="match status" value="1"/>
</dbReference>
<keyword evidence="2" id="KW-0503">Monooxygenase</keyword>
<name>A0ABQ2M881_9ACTN</name>
<accession>A0ABQ2M881</accession>
<feature type="compositionally biased region" description="Basic and acidic residues" evidence="3">
    <location>
        <begin position="68"/>
        <end position="80"/>
    </location>
</feature>
<evidence type="ECO:0000256" key="1">
    <source>
        <dbReference type="ARBA" id="ARBA00010617"/>
    </source>
</evidence>
<proteinExistence type="inferred from homology"/>
<reference evidence="5" key="1">
    <citation type="journal article" date="2019" name="Int. J. Syst. Evol. Microbiol.">
        <title>The Global Catalogue of Microorganisms (GCM) 10K type strain sequencing project: providing services to taxonomists for standard genome sequencing and annotation.</title>
        <authorList>
            <consortium name="The Broad Institute Genomics Platform"/>
            <consortium name="The Broad Institute Genome Sequencing Center for Infectious Disease"/>
            <person name="Wu L."/>
            <person name="Ma J."/>
        </authorList>
    </citation>
    <scope>NUCLEOTIDE SEQUENCE [LARGE SCALE GENOMIC DNA]</scope>
    <source>
        <strain evidence="5">CGMCC 4.7349</strain>
    </source>
</reference>
<dbReference type="SUPFAM" id="SSF48264">
    <property type="entry name" value="Cytochrome P450"/>
    <property type="match status" value="1"/>
</dbReference>
<comment type="caution">
    <text evidence="4">The sequence shown here is derived from an EMBL/GenBank/DDBJ whole genome shotgun (WGS) entry which is preliminary data.</text>
</comment>
<keyword evidence="2" id="KW-0408">Iron</keyword>
<protein>
    <submittedName>
        <fullName evidence="4">Cytochrome P450 hydroxylase</fullName>
    </submittedName>
</protein>
<comment type="similarity">
    <text evidence="1 2">Belongs to the cytochrome P450 family.</text>
</comment>
<dbReference type="RefSeq" id="WP_189175179.1">
    <property type="nucleotide sequence ID" value="NZ_BMNG01000009.1"/>
</dbReference>
<keyword evidence="2" id="KW-0479">Metal-binding</keyword>
<evidence type="ECO:0000313" key="4">
    <source>
        <dbReference type="EMBL" id="GGO47922.1"/>
    </source>
</evidence>
<keyword evidence="2" id="KW-0349">Heme</keyword>
<dbReference type="InterPro" id="IPR036396">
    <property type="entry name" value="Cyt_P450_sf"/>
</dbReference>
<feature type="region of interest" description="Disordered" evidence="3">
    <location>
        <begin position="54"/>
        <end position="80"/>
    </location>
</feature>
<dbReference type="InterPro" id="IPR017972">
    <property type="entry name" value="Cyt_P450_CS"/>
</dbReference>
<evidence type="ECO:0000313" key="5">
    <source>
        <dbReference type="Proteomes" id="UP000656881"/>
    </source>
</evidence>
<dbReference type="PRINTS" id="PR00359">
    <property type="entry name" value="BP450"/>
</dbReference>
<dbReference type="InterPro" id="IPR001128">
    <property type="entry name" value="Cyt_P450"/>
</dbReference>
<keyword evidence="5" id="KW-1185">Reference proteome</keyword>
<dbReference type="Proteomes" id="UP000656881">
    <property type="component" value="Unassembled WGS sequence"/>
</dbReference>
<keyword evidence="2" id="KW-0560">Oxidoreductase</keyword>
<dbReference type="PANTHER" id="PTHR46696:SF4">
    <property type="entry name" value="BIOTIN BIOSYNTHESIS CYTOCHROME P450"/>
    <property type="match status" value="1"/>
</dbReference>
<evidence type="ECO:0000256" key="2">
    <source>
        <dbReference type="RuleBase" id="RU000461"/>
    </source>
</evidence>
<dbReference type="PANTHER" id="PTHR46696">
    <property type="entry name" value="P450, PUTATIVE (EUROFUNG)-RELATED"/>
    <property type="match status" value="1"/>
</dbReference>
<dbReference type="Gene3D" id="1.10.630.10">
    <property type="entry name" value="Cytochrome P450"/>
    <property type="match status" value="1"/>
</dbReference>
<dbReference type="EMBL" id="BMNG01000009">
    <property type="protein sequence ID" value="GGO47922.1"/>
    <property type="molecule type" value="Genomic_DNA"/>
</dbReference>
<gene>
    <name evidence="4" type="ORF">GCM10012286_42330</name>
</gene>
<dbReference type="InterPro" id="IPR002397">
    <property type="entry name" value="Cyt_P450_B"/>
</dbReference>
<sequence length="390" mass="42107">MKGYPADPDPYPNYRWLRENAPACPMGGDTDADSTCFVTSYELVRTGLLDSRLSSDPRNAAGADPSAEAERSVLDTDPPDHGRMRRIVNPAFSLSAVDALRPRIARACREAIAAFAGRGHADLMAEYGLVVPVAVIHEILGVPPEQRVDAAEFLDRFWWAGAAREPEPAAVEFVDAYVTHIIDYKRAHPGDDVTTALLRALDEGGLRDESELRGMVTAVLGAGHITTVPLVSAGVVRMLEHPEQLAKALAEPARWADVVDELLRHDSVIQVSTNRYALEDVVVGDVPVPKGGTVLMSFAAANRDPARFDDPDAFDMDRPRNGHLAFGHGTHFCLGAHLGRAEGEIALRTLFEALGDVRSAVPVEEIVWSFGPMLRGPAAIPVTFTPGEAS</sequence>
<evidence type="ECO:0000256" key="3">
    <source>
        <dbReference type="SAM" id="MobiDB-lite"/>
    </source>
</evidence>